<dbReference type="EMBL" id="MLGG01000008">
    <property type="protein sequence ID" value="KAK1462603.1"/>
    <property type="molecule type" value="Genomic_DNA"/>
</dbReference>
<dbReference type="Proteomes" id="UP001239795">
    <property type="component" value="Unassembled WGS sequence"/>
</dbReference>
<comment type="caution">
    <text evidence="1">The sequence shown here is derived from an EMBL/GenBank/DDBJ whole genome shotgun (WGS) entry which is preliminary data.</text>
</comment>
<dbReference type="AlphaFoldDB" id="A0AAI9UQF6"/>
<evidence type="ECO:0000313" key="2">
    <source>
        <dbReference type="Proteomes" id="UP001239795"/>
    </source>
</evidence>
<feature type="non-terminal residue" evidence="1">
    <location>
        <position position="1"/>
    </location>
</feature>
<proteinExistence type="predicted"/>
<sequence>QPTATRHPLFASTLRLLPHTSHTHAYGNSFTRKHSQTYAHPTSPTPLTPPSHPVPIYRDLDQTPNIHDSIRIL</sequence>
<name>A0AAI9UQF6_9PEZI</name>
<feature type="non-terminal residue" evidence="1">
    <location>
        <position position="73"/>
    </location>
</feature>
<reference evidence="1 2" key="1">
    <citation type="submission" date="2016-10" db="EMBL/GenBank/DDBJ databases">
        <title>The genome sequence of Colletotrichum fioriniae PJ7.</title>
        <authorList>
            <person name="Baroncelli R."/>
        </authorList>
    </citation>
    <scope>NUCLEOTIDE SEQUENCE [LARGE SCALE GENOMIC DNA]</scope>
    <source>
        <strain evidence="1">Col 31</strain>
    </source>
</reference>
<keyword evidence="2" id="KW-1185">Reference proteome</keyword>
<gene>
    <name evidence="1" type="ORF">CMEL01_13714</name>
</gene>
<organism evidence="1 2">
    <name type="scientific">Colletotrichum melonis</name>
    <dbReference type="NCBI Taxonomy" id="1209925"/>
    <lineage>
        <taxon>Eukaryota</taxon>
        <taxon>Fungi</taxon>
        <taxon>Dikarya</taxon>
        <taxon>Ascomycota</taxon>
        <taxon>Pezizomycotina</taxon>
        <taxon>Sordariomycetes</taxon>
        <taxon>Hypocreomycetidae</taxon>
        <taxon>Glomerellales</taxon>
        <taxon>Glomerellaceae</taxon>
        <taxon>Colletotrichum</taxon>
        <taxon>Colletotrichum acutatum species complex</taxon>
    </lineage>
</organism>
<evidence type="ECO:0000313" key="1">
    <source>
        <dbReference type="EMBL" id="KAK1462603.1"/>
    </source>
</evidence>
<accession>A0AAI9UQF6</accession>
<protein>
    <submittedName>
        <fullName evidence="1">Uncharacterized protein</fullName>
    </submittedName>
</protein>